<name>A0A1V6X4Q0_PENNA</name>
<dbReference type="PROSITE" id="PS50297">
    <property type="entry name" value="ANK_REP_REGION"/>
    <property type="match status" value="3"/>
</dbReference>
<feature type="non-terminal residue" evidence="5">
    <location>
        <position position="811"/>
    </location>
</feature>
<proteinExistence type="predicted"/>
<evidence type="ECO:0000313" key="5">
    <source>
        <dbReference type="EMBL" id="OQE70076.1"/>
    </source>
</evidence>
<dbReference type="AlphaFoldDB" id="A0A1V6X4Q0"/>
<dbReference type="InterPro" id="IPR036770">
    <property type="entry name" value="Ankyrin_rpt-contain_sf"/>
</dbReference>
<organism evidence="5 6">
    <name type="scientific">Penicillium nalgiovense</name>
    <dbReference type="NCBI Taxonomy" id="60175"/>
    <lineage>
        <taxon>Eukaryota</taxon>
        <taxon>Fungi</taxon>
        <taxon>Dikarya</taxon>
        <taxon>Ascomycota</taxon>
        <taxon>Pezizomycotina</taxon>
        <taxon>Eurotiomycetes</taxon>
        <taxon>Eurotiomycetidae</taxon>
        <taxon>Eurotiales</taxon>
        <taxon>Aspergillaceae</taxon>
        <taxon>Penicillium</taxon>
    </lineage>
</organism>
<dbReference type="InterPro" id="IPR002110">
    <property type="entry name" value="Ankyrin_rpt"/>
</dbReference>
<evidence type="ECO:0000256" key="3">
    <source>
        <dbReference type="PROSITE-ProRule" id="PRU00023"/>
    </source>
</evidence>
<reference evidence="6" key="1">
    <citation type="journal article" date="2017" name="Nat. Microbiol.">
        <title>Global analysis of biosynthetic gene clusters reveals vast potential of secondary metabolite production in Penicillium species.</title>
        <authorList>
            <person name="Nielsen J.C."/>
            <person name="Grijseels S."/>
            <person name="Prigent S."/>
            <person name="Ji B."/>
            <person name="Dainat J."/>
            <person name="Nielsen K.F."/>
            <person name="Frisvad J.C."/>
            <person name="Workman M."/>
            <person name="Nielsen J."/>
        </authorList>
    </citation>
    <scope>NUCLEOTIDE SEQUENCE [LARGE SCALE GENOMIC DNA]</scope>
    <source>
        <strain evidence="6">IBT 13039</strain>
    </source>
</reference>
<evidence type="ECO:0000256" key="4">
    <source>
        <dbReference type="SAM" id="MobiDB-lite"/>
    </source>
</evidence>
<dbReference type="PANTHER" id="PTHR24173">
    <property type="entry name" value="ANKYRIN REPEAT CONTAINING"/>
    <property type="match status" value="1"/>
</dbReference>
<dbReference type="STRING" id="60175.A0A1V6X4Q0"/>
<dbReference type="PROSITE" id="PS50088">
    <property type="entry name" value="ANK_REPEAT"/>
    <property type="match status" value="4"/>
</dbReference>
<dbReference type="Pfam" id="PF12796">
    <property type="entry name" value="Ank_2"/>
    <property type="match status" value="3"/>
</dbReference>
<comment type="caution">
    <text evidence="5">The sequence shown here is derived from an EMBL/GenBank/DDBJ whole genome shotgun (WGS) entry which is preliminary data.</text>
</comment>
<dbReference type="EMBL" id="MOOB01000124">
    <property type="protein sequence ID" value="OQE70076.1"/>
    <property type="molecule type" value="Genomic_DNA"/>
</dbReference>
<accession>A0A1V6X4Q0</accession>
<feature type="repeat" description="ANK" evidence="3">
    <location>
        <begin position="528"/>
        <end position="551"/>
    </location>
</feature>
<feature type="repeat" description="ANK" evidence="3">
    <location>
        <begin position="391"/>
        <end position="423"/>
    </location>
</feature>
<dbReference type="Pfam" id="PF00023">
    <property type="entry name" value="Ank"/>
    <property type="match status" value="2"/>
</dbReference>
<dbReference type="Proteomes" id="UP000191691">
    <property type="component" value="Unassembled WGS sequence"/>
</dbReference>
<dbReference type="PANTHER" id="PTHR24173:SF74">
    <property type="entry name" value="ANKYRIN REPEAT DOMAIN-CONTAINING PROTEIN 16"/>
    <property type="match status" value="1"/>
</dbReference>
<keyword evidence="1" id="KW-0677">Repeat</keyword>
<sequence>MTKKGAPCKNSIKLEDTKIGHQKLNTVAREPFDLSNLQSKLCDVARDFLCARWHRQRQADQVGRQWYEAAVRNQARVPHDSRVASPSIVHPSQRQTSPASRRRPASDNTDRSPTHGLRQDPPVRLSTSSEPVQSINPFVTAEMLRTNSVPWHVSPARPAILTSVTNIWAGVQDLTLRSLSLSEELENIHCVFCLAEDEEQAHEIWHIMLRVESSTKRPESESTASGVSGIPRGINRAEWAPSLSQTSRGSPTARFFYLCIASPVGTTEFQSARILYPKLRLALIKCNIKHQNSSALHWAAKANSTGFAKTLLSYRANVNALVDDYSPLMTAVQYGSGSTFKLFLKNGKSNVNLRNKAGKSVLWYSVEKKSSAAVKRLLQHPDIKIDLLHCRRQTALWLAVFHQHKDLVAMLLSKGANPNATDQNGISPWIEACIKNREPIKYLFLDHWNAVCTESKNETCASDTEMSSNAANNEGPGAFRARLRREDVDAVDHQGRTALHLAAASGNLPAVKLLLDKSTIDCGALDQRNSTPLHAAAMGGHLAVVDLLLRRTKAFLNCQDIHGNTPLWWATSRHHDDVTKRLLSEDDVDVNVVGGGGRYDEPSTSLHHAVRRLDTVVLRWLLAVPSLDPNICASFQSPLCLAIREGNTAVLRLLLTHKDIQINVQHPYGYAPICLATENGNAYAVKLLVAQGSRLRINQLNRIDEETAVSVAVRNASLHILHILLQHPNIDLNLRNRWGETALLIGVREGDIGGVKRLLQDPRPISSLGIPAEVAKSHNKHVIEKLIRGRIERNSRGSYYRAISLRQSNDL</sequence>
<keyword evidence="2 3" id="KW-0040">ANK repeat</keyword>
<dbReference type="SUPFAM" id="SSF48403">
    <property type="entry name" value="Ankyrin repeat"/>
    <property type="match status" value="2"/>
</dbReference>
<keyword evidence="6" id="KW-1185">Reference proteome</keyword>
<protein>
    <submittedName>
        <fullName evidence="5">Uncharacterized protein</fullName>
    </submittedName>
</protein>
<dbReference type="SMART" id="SM00248">
    <property type="entry name" value="ANK"/>
    <property type="match status" value="12"/>
</dbReference>
<feature type="repeat" description="ANK" evidence="3">
    <location>
        <begin position="494"/>
        <end position="518"/>
    </location>
</feature>
<evidence type="ECO:0000256" key="2">
    <source>
        <dbReference type="ARBA" id="ARBA00023043"/>
    </source>
</evidence>
<feature type="repeat" description="ANK" evidence="3">
    <location>
        <begin position="291"/>
        <end position="323"/>
    </location>
</feature>
<feature type="compositionally biased region" description="Basic and acidic residues" evidence="4">
    <location>
        <begin position="104"/>
        <end position="113"/>
    </location>
</feature>
<evidence type="ECO:0000313" key="6">
    <source>
        <dbReference type="Proteomes" id="UP000191691"/>
    </source>
</evidence>
<evidence type="ECO:0000256" key="1">
    <source>
        <dbReference type="ARBA" id="ARBA00022737"/>
    </source>
</evidence>
<feature type="region of interest" description="Disordered" evidence="4">
    <location>
        <begin position="73"/>
        <end position="132"/>
    </location>
</feature>
<gene>
    <name evidence="5" type="ORF">PENNAL_c0124G02471</name>
</gene>
<feature type="compositionally biased region" description="Polar residues" evidence="4">
    <location>
        <begin position="90"/>
        <end position="99"/>
    </location>
</feature>
<dbReference type="Gene3D" id="1.25.40.20">
    <property type="entry name" value="Ankyrin repeat-containing domain"/>
    <property type="match status" value="3"/>
</dbReference>